<evidence type="ECO:0000313" key="1">
    <source>
        <dbReference type="EMBL" id="GMG99394.1"/>
    </source>
</evidence>
<gene>
    <name evidence="1" type="ORF">Nepgr_001234</name>
</gene>
<dbReference type="EMBL" id="BSYO01000001">
    <property type="protein sequence ID" value="GMG99394.1"/>
    <property type="molecule type" value="Genomic_DNA"/>
</dbReference>
<reference evidence="1" key="1">
    <citation type="submission" date="2023-05" db="EMBL/GenBank/DDBJ databases">
        <title>Nepenthes gracilis genome sequencing.</title>
        <authorList>
            <person name="Fukushima K."/>
        </authorList>
    </citation>
    <scope>NUCLEOTIDE SEQUENCE</scope>
    <source>
        <strain evidence="1">SING2019-196</strain>
    </source>
</reference>
<protein>
    <submittedName>
        <fullName evidence="1">Uncharacterized protein</fullName>
    </submittedName>
</protein>
<dbReference type="AlphaFoldDB" id="A0AAD3P5N9"/>
<sequence>MSVQWDTKAWLQNLIKSNSIVTKRSKGENLSKKKDGADNEHVQLLHFNPAILLQPGDLPPPSTAAVTSVNIGLRSSAPGCSCLLVDVAVHRPTQSNCGRRSTPPVQGFSNVICMLG</sequence>
<keyword evidence="2" id="KW-1185">Reference proteome</keyword>
<proteinExistence type="predicted"/>
<evidence type="ECO:0000313" key="2">
    <source>
        <dbReference type="Proteomes" id="UP001279734"/>
    </source>
</evidence>
<organism evidence="1 2">
    <name type="scientific">Nepenthes gracilis</name>
    <name type="common">Slender pitcher plant</name>
    <dbReference type="NCBI Taxonomy" id="150966"/>
    <lineage>
        <taxon>Eukaryota</taxon>
        <taxon>Viridiplantae</taxon>
        <taxon>Streptophyta</taxon>
        <taxon>Embryophyta</taxon>
        <taxon>Tracheophyta</taxon>
        <taxon>Spermatophyta</taxon>
        <taxon>Magnoliopsida</taxon>
        <taxon>eudicotyledons</taxon>
        <taxon>Gunneridae</taxon>
        <taxon>Pentapetalae</taxon>
        <taxon>Caryophyllales</taxon>
        <taxon>Nepenthaceae</taxon>
        <taxon>Nepenthes</taxon>
    </lineage>
</organism>
<accession>A0AAD3P5N9</accession>
<comment type="caution">
    <text evidence="1">The sequence shown here is derived from an EMBL/GenBank/DDBJ whole genome shotgun (WGS) entry which is preliminary data.</text>
</comment>
<name>A0AAD3P5N9_NEPGR</name>
<dbReference type="Proteomes" id="UP001279734">
    <property type="component" value="Unassembled WGS sequence"/>
</dbReference>